<gene>
    <name evidence="9" type="ORF">ACJRO7_025187</name>
</gene>
<evidence type="ECO:0008006" key="11">
    <source>
        <dbReference type="Google" id="ProtNLM"/>
    </source>
</evidence>
<dbReference type="PRINTS" id="PR00364">
    <property type="entry name" value="DISEASERSIST"/>
</dbReference>
<evidence type="ECO:0000313" key="10">
    <source>
        <dbReference type="Proteomes" id="UP001634007"/>
    </source>
</evidence>
<accession>A0ABD3KET1</accession>
<dbReference type="FunFam" id="3.40.50.300:FF:001091">
    <property type="entry name" value="Probable disease resistance protein At1g61300"/>
    <property type="match status" value="1"/>
</dbReference>
<keyword evidence="5" id="KW-0611">Plant defense</keyword>
<evidence type="ECO:0000256" key="5">
    <source>
        <dbReference type="ARBA" id="ARBA00022821"/>
    </source>
</evidence>
<organism evidence="9 10">
    <name type="scientific">Eucalyptus globulus</name>
    <name type="common">Tasmanian blue gum</name>
    <dbReference type="NCBI Taxonomy" id="34317"/>
    <lineage>
        <taxon>Eukaryota</taxon>
        <taxon>Viridiplantae</taxon>
        <taxon>Streptophyta</taxon>
        <taxon>Embryophyta</taxon>
        <taxon>Tracheophyta</taxon>
        <taxon>Spermatophyta</taxon>
        <taxon>Magnoliopsida</taxon>
        <taxon>eudicotyledons</taxon>
        <taxon>Gunneridae</taxon>
        <taxon>Pentapetalae</taxon>
        <taxon>rosids</taxon>
        <taxon>malvids</taxon>
        <taxon>Myrtales</taxon>
        <taxon>Myrtaceae</taxon>
        <taxon>Myrtoideae</taxon>
        <taxon>Eucalypteae</taxon>
        <taxon>Eucalyptus</taxon>
    </lineage>
</organism>
<dbReference type="AlphaFoldDB" id="A0ABD3KET1"/>
<evidence type="ECO:0000256" key="4">
    <source>
        <dbReference type="ARBA" id="ARBA00022741"/>
    </source>
</evidence>
<dbReference type="Gene3D" id="3.40.50.300">
    <property type="entry name" value="P-loop containing nucleotide triphosphate hydrolases"/>
    <property type="match status" value="1"/>
</dbReference>
<dbReference type="InterPro" id="IPR042197">
    <property type="entry name" value="Apaf_helical"/>
</dbReference>
<evidence type="ECO:0000256" key="1">
    <source>
        <dbReference type="ARBA" id="ARBA00008894"/>
    </source>
</evidence>
<dbReference type="SUPFAM" id="SSF52540">
    <property type="entry name" value="P-loop containing nucleoside triphosphate hydrolases"/>
    <property type="match status" value="1"/>
</dbReference>
<protein>
    <recommendedName>
        <fullName evidence="11">AAA+ ATPase domain-containing protein</fullName>
    </recommendedName>
</protein>
<keyword evidence="4" id="KW-0547">Nucleotide-binding</keyword>
<dbReference type="Gene3D" id="1.10.8.430">
    <property type="entry name" value="Helical domain of apoptotic protease-activating factors"/>
    <property type="match status" value="1"/>
</dbReference>
<dbReference type="InterPro" id="IPR050905">
    <property type="entry name" value="Plant_NBS-LRR"/>
</dbReference>
<proteinExistence type="inferred from homology"/>
<evidence type="ECO:0000259" key="7">
    <source>
        <dbReference type="Pfam" id="PF00931"/>
    </source>
</evidence>
<dbReference type="GO" id="GO:0005524">
    <property type="term" value="F:ATP binding"/>
    <property type="evidence" value="ECO:0007669"/>
    <property type="project" value="UniProtKB-KW"/>
</dbReference>
<evidence type="ECO:0000256" key="6">
    <source>
        <dbReference type="ARBA" id="ARBA00022840"/>
    </source>
</evidence>
<dbReference type="InterPro" id="IPR002182">
    <property type="entry name" value="NB-ARC"/>
</dbReference>
<reference evidence="9 10" key="1">
    <citation type="submission" date="2024-11" db="EMBL/GenBank/DDBJ databases">
        <title>Chromosome-level genome assembly of Eucalyptus globulus Labill. provides insights into its genome evolution.</title>
        <authorList>
            <person name="Li X."/>
        </authorList>
    </citation>
    <scope>NUCLEOTIDE SEQUENCE [LARGE SCALE GENOMIC DNA]</scope>
    <source>
        <strain evidence="9">CL2024</strain>
        <tissue evidence="9">Fresh tender leaves</tissue>
    </source>
</reference>
<dbReference type="GO" id="GO:0006952">
    <property type="term" value="P:defense response"/>
    <property type="evidence" value="ECO:0007669"/>
    <property type="project" value="UniProtKB-KW"/>
</dbReference>
<dbReference type="Pfam" id="PF23247">
    <property type="entry name" value="LRR_RPS2"/>
    <property type="match status" value="1"/>
</dbReference>
<dbReference type="InterPro" id="IPR057135">
    <property type="entry name" value="At4g27190-like_LRR"/>
</dbReference>
<comment type="caution">
    <text evidence="9">The sequence shown here is derived from an EMBL/GenBank/DDBJ whole genome shotgun (WGS) entry which is preliminary data.</text>
</comment>
<dbReference type="PANTHER" id="PTHR33463">
    <property type="entry name" value="NB-ARC DOMAIN-CONTAINING PROTEIN-RELATED"/>
    <property type="match status" value="1"/>
</dbReference>
<sequence>MDQLIEMVGTGIGLAQMVGSFTNVRGKMDNLHQKLERLTGRESDILTEVEYAESRLGQKRKREVGDWQINVQRLKGDISGLEPRVAEGGVRQRVSLVNQINQLTTKAEELIEQGGFSGGLTHAEEDTRAYELVTKELVGEAFGQNLNKVLSRLMEDDVLTIGIYGMGGVGKTTLVTHIHNRLLEEASTSRKVFWVTVSQERDVLKLQQMISECFNHALREKEDKIKRAAELSHLLKRESTVIILDDLWHTYDPQEVGIPLGVNACKLILTTRSLEICQQMQCNKLIKLESLPENEAWQLFVKNLGRGVVFTPEVETVAKSVAKECAGLPLGIVVVSGSMRGKEKIHEWRSALEELKEAKFEGEGMQDKVFGVLKFSFIRLNDPVVQRCFLHLALYPEDFKILTEDLPRNLVYLDFFSDLKSLEAQYDRGHTIVNKLVNVCLLERSGESEIEFLKMHDLVRDMAIKTMGSRCMVKSGLGLRTLPAQEEWVKDLEKVSLIGNLIKEIPATRQQSWALPRLLELHMSRNHLLRSIDGSFFSCIPTLQVLDLSMTRISMLPSSISNLVNLTHLLLRSCLSLQRMPSLAKLKALRTLDLYDSGIEEVPEGLRELVNLRCLDFGESGLKQLPPGILPELSNLQTLYLKGRLDSLTVQAREIMSLSKLEKLSCKFGDVQSYDSYVEHLQVGGPKEWELELVDEGTWYENLSIPGFPIFSRTARLHGCCIKGDGPKPPAMLPKDVQHLEIRGAVDRLKSLTDIPSITNSKLTRCTLGEIHGMEYVVSVSQSSSSSLPSLEFLELFKMMDLRVLAEEELPAATPAVPGVLHEGNKFWGLKGLKIKGCKKMRRLLTHVLLPLLANLEKLLIVGCDQMEEVIEMTEVDIECQGEGETSGSYTRSEANHVHLASPPSLNKMKTLRLWRLPALKSICRATISCPSLQRVSLINCPKLACTSLLVQLPRDGEPPSNCLQELKIQIGEGESAVMWNHPLSKSLLDP</sequence>
<dbReference type="FunFam" id="1.10.8.430:FF:000003">
    <property type="entry name" value="Probable disease resistance protein At5g66910"/>
    <property type="match status" value="1"/>
</dbReference>
<dbReference type="InterPro" id="IPR032675">
    <property type="entry name" value="LRR_dom_sf"/>
</dbReference>
<comment type="similarity">
    <text evidence="1">Belongs to the disease resistance NB-LRR family.</text>
</comment>
<dbReference type="Proteomes" id="UP001634007">
    <property type="component" value="Unassembled WGS sequence"/>
</dbReference>
<evidence type="ECO:0000256" key="2">
    <source>
        <dbReference type="ARBA" id="ARBA00022614"/>
    </source>
</evidence>
<keyword evidence="6" id="KW-0067">ATP-binding</keyword>
<keyword evidence="10" id="KW-1185">Reference proteome</keyword>
<dbReference type="PANTHER" id="PTHR33463:SF189">
    <property type="entry name" value="FBD DOMAIN-CONTAINING PROTEIN"/>
    <property type="match status" value="1"/>
</dbReference>
<dbReference type="InterPro" id="IPR003591">
    <property type="entry name" value="Leu-rich_rpt_typical-subtyp"/>
</dbReference>
<keyword evidence="2" id="KW-0433">Leucine-rich repeat</keyword>
<dbReference type="InterPro" id="IPR027417">
    <property type="entry name" value="P-loop_NTPase"/>
</dbReference>
<name>A0ABD3KET1_EUCGL</name>
<feature type="domain" description="Disease resistance protein At4g27190-like leucine-rich repeats" evidence="8">
    <location>
        <begin position="825"/>
        <end position="945"/>
    </location>
</feature>
<dbReference type="EMBL" id="JBJKBG010000006">
    <property type="protein sequence ID" value="KAL3736192.1"/>
    <property type="molecule type" value="Genomic_DNA"/>
</dbReference>
<evidence type="ECO:0000313" key="9">
    <source>
        <dbReference type="EMBL" id="KAL3736192.1"/>
    </source>
</evidence>
<dbReference type="Gene3D" id="1.10.10.10">
    <property type="entry name" value="Winged helix-like DNA-binding domain superfamily/Winged helix DNA-binding domain"/>
    <property type="match status" value="1"/>
</dbReference>
<dbReference type="Gene3D" id="3.80.10.10">
    <property type="entry name" value="Ribonuclease Inhibitor"/>
    <property type="match status" value="2"/>
</dbReference>
<dbReference type="SMART" id="SM00369">
    <property type="entry name" value="LRR_TYP"/>
    <property type="match status" value="4"/>
</dbReference>
<dbReference type="InterPro" id="IPR036388">
    <property type="entry name" value="WH-like_DNA-bd_sf"/>
</dbReference>
<keyword evidence="3" id="KW-0677">Repeat</keyword>
<dbReference type="Pfam" id="PF00931">
    <property type="entry name" value="NB-ARC"/>
    <property type="match status" value="1"/>
</dbReference>
<evidence type="ECO:0000259" key="8">
    <source>
        <dbReference type="Pfam" id="PF23247"/>
    </source>
</evidence>
<feature type="domain" description="NB-ARC" evidence="7">
    <location>
        <begin position="144"/>
        <end position="303"/>
    </location>
</feature>
<evidence type="ECO:0000256" key="3">
    <source>
        <dbReference type="ARBA" id="ARBA00022737"/>
    </source>
</evidence>
<dbReference type="SUPFAM" id="SSF52058">
    <property type="entry name" value="L domain-like"/>
    <property type="match status" value="1"/>
</dbReference>